<evidence type="ECO:0000313" key="2">
    <source>
        <dbReference type="Proteomes" id="UP001234297"/>
    </source>
</evidence>
<organism evidence="1 2">
    <name type="scientific">Persea americana</name>
    <name type="common">Avocado</name>
    <dbReference type="NCBI Taxonomy" id="3435"/>
    <lineage>
        <taxon>Eukaryota</taxon>
        <taxon>Viridiplantae</taxon>
        <taxon>Streptophyta</taxon>
        <taxon>Embryophyta</taxon>
        <taxon>Tracheophyta</taxon>
        <taxon>Spermatophyta</taxon>
        <taxon>Magnoliopsida</taxon>
        <taxon>Magnoliidae</taxon>
        <taxon>Laurales</taxon>
        <taxon>Lauraceae</taxon>
        <taxon>Persea</taxon>
    </lineage>
</organism>
<dbReference type="Proteomes" id="UP001234297">
    <property type="component" value="Chromosome 2"/>
</dbReference>
<name>A0ACC2MBV4_PERAE</name>
<accession>A0ACC2MBV4</accession>
<evidence type="ECO:0000313" key="1">
    <source>
        <dbReference type="EMBL" id="KAJ8643140.1"/>
    </source>
</evidence>
<proteinExistence type="predicted"/>
<sequence length="150" mass="16564">MAKIRQWHDAKQSIILFLPKSKPYPQPIQWLWGNPAAALPRRWSGREFRGVAPSAPHHETNLSSSHRQTLPSSVAARPASSEKREATAAVVIGNGRKSRRSITVDHPPSIPARSPSPLFCRRAVVAASQSGYLHIVAAKEEESDWATTLF</sequence>
<reference evidence="1 2" key="1">
    <citation type="journal article" date="2022" name="Hortic Res">
        <title>A haplotype resolved chromosomal level avocado genome allows analysis of novel avocado genes.</title>
        <authorList>
            <person name="Nath O."/>
            <person name="Fletcher S.J."/>
            <person name="Hayward A."/>
            <person name="Shaw L.M."/>
            <person name="Masouleh A.K."/>
            <person name="Furtado A."/>
            <person name="Henry R.J."/>
            <person name="Mitter N."/>
        </authorList>
    </citation>
    <scope>NUCLEOTIDE SEQUENCE [LARGE SCALE GENOMIC DNA]</scope>
    <source>
        <strain evidence="2">cv. Hass</strain>
    </source>
</reference>
<keyword evidence="2" id="KW-1185">Reference proteome</keyword>
<protein>
    <submittedName>
        <fullName evidence="1">Uncharacterized protein</fullName>
    </submittedName>
</protein>
<comment type="caution">
    <text evidence="1">The sequence shown here is derived from an EMBL/GenBank/DDBJ whole genome shotgun (WGS) entry which is preliminary data.</text>
</comment>
<gene>
    <name evidence="1" type="ORF">MRB53_004888</name>
</gene>
<dbReference type="EMBL" id="CM056810">
    <property type="protein sequence ID" value="KAJ8643140.1"/>
    <property type="molecule type" value="Genomic_DNA"/>
</dbReference>